<feature type="non-terminal residue" evidence="2">
    <location>
        <position position="1"/>
    </location>
</feature>
<comment type="caution">
    <text evidence="2">The sequence shown here is derived from an EMBL/GenBank/DDBJ whole genome shotgun (WGS) entry which is preliminary data.</text>
</comment>
<dbReference type="InterPro" id="IPR012337">
    <property type="entry name" value="RNaseH-like_sf"/>
</dbReference>
<evidence type="ECO:0000313" key="2">
    <source>
        <dbReference type="EMBL" id="CAG8833535.1"/>
    </source>
</evidence>
<proteinExistence type="predicted"/>
<dbReference type="SUPFAM" id="SSF53098">
    <property type="entry name" value="Ribonuclease H-like"/>
    <property type="match status" value="1"/>
</dbReference>
<reference evidence="2 3" key="1">
    <citation type="submission" date="2021-06" db="EMBL/GenBank/DDBJ databases">
        <authorList>
            <person name="Kallberg Y."/>
            <person name="Tangrot J."/>
            <person name="Rosling A."/>
        </authorList>
    </citation>
    <scope>NUCLEOTIDE SEQUENCE [LARGE SCALE GENOMIC DNA]</scope>
    <source>
        <strain evidence="2 3">120-4 pot B 10/14</strain>
    </source>
</reference>
<evidence type="ECO:0000256" key="1">
    <source>
        <dbReference type="SAM" id="MobiDB-lite"/>
    </source>
</evidence>
<dbReference type="Proteomes" id="UP000789901">
    <property type="component" value="Unassembled WGS sequence"/>
</dbReference>
<organism evidence="2 3">
    <name type="scientific">Gigaspora margarita</name>
    <dbReference type="NCBI Taxonomy" id="4874"/>
    <lineage>
        <taxon>Eukaryota</taxon>
        <taxon>Fungi</taxon>
        <taxon>Fungi incertae sedis</taxon>
        <taxon>Mucoromycota</taxon>
        <taxon>Glomeromycotina</taxon>
        <taxon>Glomeromycetes</taxon>
        <taxon>Diversisporales</taxon>
        <taxon>Gigasporaceae</taxon>
        <taxon>Gigaspora</taxon>
    </lineage>
</organism>
<feature type="region of interest" description="Disordered" evidence="1">
    <location>
        <begin position="264"/>
        <end position="287"/>
    </location>
</feature>
<feature type="compositionally biased region" description="Acidic residues" evidence="1">
    <location>
        <begin position="267"/>
        <end position="286"/>
    </location>
</feature>
<accession>A0ABN7WK32</accession>
<keyword evidence="3" id="KW-1185">Reference proteome</keyword>
<protein>
    <submittedName>
        <fullName evidence="2">9848_t:CDS:1</fullName>
    </submittedName>
</protein>
<dbReference type="EMBL" id="CAJVQB010047566">
    <property type="protein sequence ID" value="CAG8833535.1"/>
    <property type="molecule type" value="Genomic_DNA"/>
</dbReference>
<feature type="non-terminal residue" evidence="2">
    <location>
        <position position="329"/>
    </location>
</feature>
<gene>
    <name evidence="2" type="ORF">GMARGA_LOCUS31607</name>
</gene>
<name>A0ABN7WK32_GIGMA</name>
<evidence type="ECO:0000313" key="3">
    <source>
        <dbReference type="Proteomes" id="UP000789901"/>
    </source>
</evidence>
<sequence length="329" mass="37943">LKEKSNDYNKFAICLACKEAKGHEYTYSNKFVNTKRLVKVHLKNCTYFKNKKGEREVEKILNDTDNEKSKKKRNRVENPDSLAPFKYLNPKITLPTRRKLSGKLLPHTSDIILKIEELFNDLESKHIKVIALVTDSAAAYAAARKQLQVKHAEKIFLPCFAHQINLCVGEIFKESPTFKEAIDNAITITTYFGNVSHAYFIGKQQEILYHKYVTLIKPSITRWNSYYYCLGSLFKTKEALKVQKLNKLKRLYESTATTFLLDHSADDTDDEDSYTEFEDASEDNEDTISLWTSISDDDSEENNLSSSELTDINNESLVNEEYIVKDRKA</sequence>